<dbReference type="Gene3D" id="3.30.750.24">
    <property type="entry name" value="STAS domain"/>
    <property type="match status" value="1"/>
</dbReference>
<feature type="transmembrane region" description="Helical" evidence="6">
    <location>
        <begin position="169"/>
        <end position="193"/>
    </location>
</feature>
<reference evidence="9" key="1">
    <citation type="submission" date="2025-08" db="UniProtKB">
        <authorList>
            <consortium name="RefSeq"/>
        </authorList>
    </citation>
    <scope>IDENTIFICATION</scope>
    <source>
        <tissue evidence="9">Testes</tissue>
    </source>
</reference>
<feature type="transmembrane region" description="Helical" evidence="6">
    <location>
        <begin position="554"/>
        <end position="579"/>
    </location>
</feature>
<dbReference type="PROSITE" id="PS50801">
    <property type="entry name" value="STAS"/>
    <property type="match status" value="1"/>
</dbReference>
<evidence type="ECO:0000256" key="1">
    <source>
        <dbReference type="ARBA" id="ARBA00004141"/>
    </source>
</evidence>
<evidence type="ECO:0000313" key="9">
    <source>
        <dbReference type="RefSeq" id="XP_006819185.1"/>
    </source>
</evidence>
<dbReference type="InterPro" id="IPR002645">
    <property type="entry name" value="STAS_dom"/>
</dbReference>
<dbReference type="InterPro" id="IPR011547">
    <property type="entry name" value="SLC26A/SulP_dom"/>
</dbReference>
<accession>A0ABM0MGP4</accession>
<feature type="transmembrane region" description="Helical" evidence="6">
    <location>
        <begin position="256"/>
        <end position="277"/>
    </location>
</feature>
<comment type="subcellular location">
    <subcellularLocation>
        <location evidence="1">Membrane</location>
        <topology evidence="1">Multi-pass membrane protein</topology>
    </subcellularLocation>
</comment>
<keyword evidence="8" id="KW-1185">Reference proteome</keyword>
<dbReference type="CDD" id="cd07042">
    <property type="entry name" value="STAS_SulP_like_sulfate_transporter"/>
    <property type="match status" value="1"/>
</dbReference>
<protein>
    <submittedName>
        <fullName evidence="9">Solute carrier family 26 member 6-like</fullName>
    </submittedName>
</protein>
<evidence type="ECO:0000313" key="8">
    <source>
        <dbReference type="Proteomes" id="UP000694865"/>
    </source>
</evidence>
<keyword evidence="3 6" id="KW-1133">Transmembrane helix</keyword>
<feature type="domain" description="STAS" evidence="7">
    <location>
        <begin position="607"/>
        <end position="818"/>
    </location>
</feature>
<feature type="transmembrane region" description="Helical" evidence="6">
    <location>
        <begin position="517"/>
        <end position="534"/>
    </location>
</feature>
<dbReference type="GeneID" id="102801604"/>
<keyword evidence="2 6" id="KW-0812">Transmembrane</keyword>
<dbReference type="InterPro" id="IPR036513">
    <property type="entry name" value="STAS_dom_sf"/>
</dbReference>
<evidence type="ECO:0000256" key="2">
    <source>
        <dbReference type="ARBA" id="ARBA00022692"/>
    </source>
</evidence>
<dbReference type="InterPro" id="IPR001902">
    <property type="entry name" value="SLC26A/SulP_fam"/>
</dbReference>
<proteinExistence type="predicted"/>
<feature type="transmembrane region" description="Helical" evidence="6">
    <location>
        <begin position="338"/>
        <end position="356"/>
    </location>
</feature>
<dbReference type="NCBIfam" id="TIGR00815">
    <property type="entry name" value="sulP"/>
    <property type="match status" value="1"/>
</dbReference>
<dbReference type="Pfam" id="PF00916">
    <property type="entry name" value="Sulfate_transp"/>
    <property type="match status" value="1"/>
</dbReference>
<dbReference type="RefSeq" id="XP_006819185.1">
    <property type="nucleotide sequence ID" value="XM_006819122.1"/>
</dbReference>
<evidence type="ECO:0000256" key="5">
    <source>
        <dbReference type="SAM" id="MobiDB-lite"/>
    </source>
</evidence>
<dbReference type="SUPFAM" id="SSF52091">
    <property type="entry name" value="SpoIIaa-like"/>
    <property type="match status" value="1"/>
</dbReference>
<feature type="transmembrane region" description="Helical" evidence="6">
    <location>
        <begin position="368"/>
        <end position="389"/>
    </location>
</feature>
<sequence>MASIVTQDNVASADEIEIELGVIQPSEGSSNSHTRASYNVKRNEDITPNNAKLCTVKQGNDNDDIQVITYNGDADQTVNRQSYHINRPLFSEKDFQNEYKENDLHYVPYNQKLKKKIKNCRCGKSCCKGCITSTFPIFGWLPRYAVRKQLLRDIIAGTTVCVMNIPQGMAYAMLASLPAVYGLYLSFFAPLVYAVTGTSKDLAVGTYAIGSLMVRAAIQDVVPQYPLDEPPTNYMEYNNTNTTAISPPEWNREQELVDAAVIMALLVGVIQLAMGILRLGWVTVYLSDPFISGYLTGAACRVFTSQIDAMVGVKVRGHPGLLGLVYTYRDLLASAADWNYVTILISICCVLILISIKEIETKYKRQLHGYPLGSEIIVVILGVLFSYLLNLEEDYNVKVVGDLPAGVPAPSLPSTTYLTSLIGPAFPLAIVSYAIAIVVVSLFAQKKRYKIDANQELIAYGATNVVVSFLSGFPASAALDRSLVQDSAGGTSQIAGLVNSALMLVVLLWIGPLFEALPTAILASIIVVTLKEVFRKILAVPKLFKADLLDFHVWWVSCVAVLLFNVDFGLVIGIGYSIFMHVWRTQEPPCALLGRVDGTDLYKDIKQYSDATESRGIKIFCMQSSLYFVNIAHFMAKMYKLTGINPRKILQIKAREEEFEERNKKKQSKEMKKEGVLTSRETGEGNILTRRQGHYSQLSATVSNAISDNMEDDKDVNEWDNEHDEDIHGLEEGDGLIKEDKIHTIIIDCSSLNFIDSTALSGLRQLFKEYHKLGIKILLANCKKEVRDFLSRCNFYEDVGYEEKCCVFVTVHDAVLSAGKLPLTKKKSLPTTNHL</sequence>
<keyword evidence="4 6" id="KW-0472">Membrane</keyword>
<dbReference type="Pfam" id="PF01740">
    <property type="entry name" value="STAS"/>
    <property type="match status" value="1"/>
</dbReference>
<gene>
    <name evidence="9" type="primary">LOC102801604</name>
</gene>
<feature type="region of interest" description="Disordered" evidence="5">
    <location>
        <begin position="660"/>
        <end position="679"/>
    </location>
</feature>
<evidence type="ECO:0000256" key="6">
    <source>
        <dbReference type="SAM" id="Phobius"/>
    </source>
</evidence>
<evidence type="ECO:0000256" key="4">
    <source>
        <dbReference type="ARBA" id="ARBA00023136"/>
    </source>
</evidence>
<feature type="transmembrane region" description="Helical" evidence="6">
    <location>
        <begin position="457"/>
        <end position="479"/>
    </location>
</feature>
<organism evidence="8 9">
    <name type="scientific">Saccoglossus kowalevskii</name>
    <name type="common">Acorn worm</name>
    <dbReference type="NCBI Taxonomy" id="10224"/>
    <lineage>
        <taxon>Eukaryota</taxon>
        <taxon>Metazoa</taxon>
        <taxon>Hemichordata</taxon>
        <taxon>Enteropneusta</taxon>
        <taxon>Harrimaniidae</taxon>
        <taxon>Saccoglossus</taxon>
    </lineage>
</organism>
<name>A0ABM0MGP4_SACKO</name>
<dbReference type="Proteomes" id="UP000694865">
    <property type="component" value="Unplaced"/>
</dbReference>
<feature type="transmembrane region" description="Helical" evidence="6">
    <location>
        <begin position="421"/>
        <end position="445"/>
    </location>
</feature>
<evidence type="ECO:0000259" key="7">
    <source>
        <dbReference type="PROSITE" id="PS50801"/>
    </source>
</evidence>
<evidence type="ECO:0000256" key="3">
    <source>
        <dbReference type="ARBA" id="ARBA00022989"/>
    </source>
</evidence>
<dbReference type="PANTHER" id="PTHR11814">
    <property type="entry name" value="SULFATE TRANSPORTER"/>
    <property type="match status" value="1"/>
</dbReference>